<name>A0AAV7MRF0_PLEWA</name>
<gene>
    <name evidence="2" type="ORF">NDU88_003139</name>
</gene>
<sequence length="139" mass="15461">MPSRKAYGKPGCKPTWHFLFSEALHQPRSIAMEGGTPSPGHSSTNSNSKQDYAVEVGCRIEGLDSNISALAAETKSIHLDTVGFQNRVTDLEHRITTVEAHLNVIPDGNQELLFLRSKVIDLEDRSRRNNAHFFVSRCT</sequence>
<evidence type="ECO:0000256" key="1">
    <source>
        <dbReference type="SAM" id="MobiDB-lite"/>
    </source>
</evidence>
<feature type="compositionally biased region" description="Polar residues" evidence="1">
    <location>
        <begin position="39"/>
        <end position="49"/>
    </location>
</feature>
<comment type="caution">
    <text evidence="2">The sequence shown here is derived from an EMBL/GenBank/DDBJ whole genome shotgun (WGS) entry which is preliminary data.</text>
</comment>
<proteinExistence type="predicted"/>
<evidence type="ECO:0000313" key="2">
    <source>
        <dbReference type="EMBL" id="KAJ1105734.1"/>
    </source>
</evidence>
<reference evidence="2" key="1">
    <citation type="journal article" date="2022" name="bioRxiv">
        <title>Sequencing and chromosome-scale assembly of the giantPleurodeles waltlgenome.</title>
        <authorList>
            <person name="Brown T."/>
            <person name="Elewa A."/>
            <person name="Iarovenko S."/>
            <person name="Subramanian E."/>
            <person name="Araus A.J."/>
            <person name="Petzold A."/>
            <person name="Susuki M."/>
            <person name="Suzuki K.-i.T."/>
            <person name="Hayashi T."/>
            <person name="Toyoda A."/>
            <person name="Oliveira C."/>
            <person name="Osipova E."/>
            <person name="Leigh N.D."/>
            <person name="Simon A."/>
            <person name="Yun M.H."/>
        </authorList>
    </citation>
    <scope>NUCLEOTIDE SEQUENCE</scope>
    <source>
        <strain evidence="2">20211129_DDA</strain>
        <tissue evidence="2">Liver</tissue>
    </source>
</reference>
<dbReference type="AlphaFoldDB" id="A0AAV7MRF0"/>
<accession>A0AAV7MRF0</accession>
<organism evidence="2 3">
    <name type="scientific">Pleurodeles waltl</name>
    <name type="common">Iberian ribbed newt</name>
    <dbReference type="NCBI Taxonomy" id="8319"/>
    <lineage>
        <taxon>Eukaryota</taxon>
        <taxon>Metazoa</taxon>
        <taxon>Chordata</taxon>
        <taxon>Craniata</taxon>
        <taxon>Vertebrata</taxon>
        <taxon>Euteleostomi</taxon>
        <taxon>Amphibia</taxon>
        <taxon>Batrachia</taxon>
        <taxon>Caudata</taxon>
        <taxon>Salamandroidea</taxon>
        <taxon>Salamandridae</taxon>
        <taxon>Pleurodelinae</taxon>
        <taxon>Pleurodeles</taxon>
    </lineage>
</organism>
<evidence type="ECO:0000313" key="3">
    <source>
        <dbReference type="Proteomes" id="UP001066276"/>
    </source>
</evidence>
<keyword evidence="3" id="KW-1185">Reference proteome</keyword>
<dbReference type="EMBL" id="JANPWB010000013">
    <property type="protein sequence ID" value="KAJ1105734.1"/>
    <property type="molecule type" value="Genomic_DNA"/>
</dbReference>
<protein>
    <submittedName>
        <fullName evidence="2">Uncharacterized protein</fullName>
    </submittedName>
</protein>
<feature type="region of interest" description="Disordered" evidence="1">
    <location>
        <begin position="30"/>
        <end position="49"/>
    </location>
</feature>
<dbReference type="Proteomes" id="UP001066276">
    <property type="component" value="Chromosome 9"/>
</dbReference>